<feature type="transmembrane region" description="Helical" evidence="22">
    <location>
        <begin position="1342"/>
        <end position="1361"/>
    </location>
</feature>
<evidence type="ECO:0000256" key="18">
    <source>
        <dbReference type="ARBA" id="ARBA00023180"/>
    </source>
</evidence>
<keyword evidence="15" id="KW-0915">Sodium</keyword>
<dbReference type="SMART" id="SM00237">
    <property type="entry name" value="Calx_beta"/>
    <property type="match status" value="2"/>
</dbReference>
<keyword evidence="16" id="KW-0406">Ion transport</keyword>
<dbReference type="InterPro" id="IPR051171">
    <property type="entry name" value="CaCA"/>
</dbReference>
<keyword evidence="5" id="KW-0050">Antiport</keyword>
<dbReference type="InterPro" id="IPR001683">
    <property type="entry name" value="PX_dom"/>
</dbReference>
<keyword evidence="18" id="KW-0325">Glycoprotein</keyword>
<dbReference type="GO" id="GO:0005886">
    <property type="term" value="C:plasma membrane"/>
    <property type="evidence" value="ECO:0007669"/>
    <property type="project" value="UniProtKB-SubCell"/>
</dbReference>
<dbReference type="SUPFAM" id="SSF64268">
    <property type="entry name" value="PX domain"/>
    <property type="match status" value="1"/>
</dbReference>
<evidence type="ECO:0000256" key="9">
    <source>
        <dbReference type="ARBA" id="ARBA00022723"/>
    </source>
</evidence>
<feature type="transmembrane region" description="Helical" evidence="22">
    <location>
        <begin position="1228"/>
        <end position="1249"/>
    </location>
</feature>
<keyword evidence="14 22" id="KW-1133">Transmembrane helix</keyword>
<dbReference type="GO" id="GO:0007154">
    <property type="term" value="P:cell communication"/>
    <property type="evidence" value="ECO:0007669"/>
    <property type="project" value="InterPro"/>
</dbReference>
<evidence type="ECO:0000256" key="6">
    <source>
        <dbReference type="ARBA" id="ARBA00022475"/>
    </source>
</evidence>
<evidence type="ECO:0000256" key="10">
    <source>
        <dbReference type="ARBA" id="ARBA00022729"/>
    </source>
</evidence>
<keyword evidence="11" id="KW-0677">Repeat</keyword>
<evidence type="ECO:0000256" key="1">
    <source>
        <dbReference type="ARBA" id="ARBA00004651"/>
    </source>
</evidence>
<dbReference type="GO" id="GO:0098794">
    <property type="term" value="C:postsynapse"/>
    <property type="evidence" value="ECO:0007669"/>
    <property type="project" value="TreeGrafter"/>
</dbReference>
<feature type="transmembrane region" description="Helical" evidence="22">
    <location>
        <begin position="670"/>
        <end position="690"/>
    </location>
</feature>
<dbReference type="SUPFAM" id="SSF141072">
    <property type="entry name" value="CalX-like"/>
    <property type="match status" value="2"/>
</dbReference>
<evidence type="ECO:0000259" key="23">
    <source>
        <dbReference type="PROSITE" id="PS50195"/>
    </source>
</evidence>
<keyword evidence="4" id="KW-0813">Transport</keyword>
<keyword evidence="6" id="KW-1003">Cell membrane</keyword>
<feature type="transmembrane region" description="Helical" evidence="22">
    <location>
        <begin position="1269"/>
        <end position="1288"/>
    </location>
</feature>
<dbReference type="Pfam" id="PF00787">
    <property type="entry name" value="PX"/>
    <property type="match status" value="1"/>
</dbReference>
<evidence type="ECO:0000256" key="14">
    <source>
        <dbReference type="ARBA" id="ARBA00022989"/>
    </source>
</evidence>
<keyword evidence="19" id="KW-0739">Sodium transport</keyword>
<dbReference type="PANTHER" id="PTHR11878">
    <property type="entry name" value="SODIUM/CALCIUM EXCHANGER"/>
    <property type="match status" value="1"/>
</dbReference>
<dbReference type="GO" id="GO:0005516">
    <property type="term" value="F:calmodulin binding"/>
    <property type="evidence" value="ECO:0007669"/>
    <property type="project" value="UniProtKB-KW"/>
</dbReference>
<keyword evidence="25" id="KW-1185">Reference proteome</keyword>
<keyword evidence="12" id="KW-0106">Calcium</keyword>
<feature type="transmembrane region" description="Helical" evidence="22">
    <location>
        <begin position="608"/>
        <end position="628"/>
    </location>
</feature>
<dbReference type="PANTHER" id="PTHR11878:SF65">
    <property type="entry name" value="NA_CA-EXCHANGE PROTEIN, ISOFORM G"/>
    <property type="match status" value="1"/>
</dbReference>
<dbReference type="InterPro" id="IPR003644">
    <property type="entry name" value="Calx_beta"/>
</dbReference>
<dbReference type="NCBIfam" id="TIGR00845">
    <property type="entry name" value="caca"/>
    <property type="match status" value="1"/>
</dbReference>
<dbReference type="GO" id="GO:0046872">
    <property type="term" value="F:metal ion binding"/>
    <property type="evidence" value="ECO:0007669"/>
    <property type="project" value="UniProtKB-KW"/>
</dbReference>
<evidence type="ECO:0000256" key="20">
    <source>
        <dbReference type="ARBA" id="ARBA00033667"/>
    </source>
</evidence>
<evidence type="ECO:0000256" key="5">
    <source>
        <dbReference type="ARBA" id="ARBA00022449"/>
    </source>
</evidence>
<gene>
    <name evidence="24" type="ORF">LOD99_14812</name>
</gene>
<evidence type="ECO:0000313" key="24">
    <source>
        <dbReference type="EMBL" id="KAI6659136.1"/>
    </source>
</evidence>
<protein>
    <submittedName>
        <fullName evidence="24">Sodium/calcium exchanger 1 isoform X18</fullName>
    </submittedName>
</protein>
<feature type="transmembrane region" description="Helical" evidence="22">
    <location>
        <begin position="1191"/>
        <end position="1216"/>
    </location>
</feature>
<comment type="caution">
    <text evidence="24">The sequence shown here is derived from an EMBL/GenBank/DDBJ whole genome shotgun (WGS) entry which is preliminary data.</text>
</comment>
<dbReference type="GO" id="GO:0005432">
    <property type="term" value="F:calcium:sodium antiporter activity"/>
    <property type="evidence" value="ECO:0007669"/>
    <property type="project" value="InterPro"/>
</dbReference>
<evidence type="ECO:0000256" key="22">
    <source>
        <dbReference type="SAM" id="Phobius"/>
    </source>
</evidence>
<dbReference type="Pfam" id="PF01699">
    <property type="entry name" value="Na_Ca_ex"/>
    <property type="match status" value="2"/>
</dbReference>
<feature type="transmembrane region" description="Helical" evidence="22">
    <location>
        <begin position="511"/>
        <end position="535"/>
    </location>
</feature>
<proteinExistence type="inferred from homology"/>
<sequence>MAGLDKNSELDLTDQSLKVEISDALSEQEKVKFTIHTKTTLKEFKKPDFTVIRDHDEFIWLHEAFLEDQTLQGFLIPPPPPIPDFEEPRYKLQRLSENEATYTKEEKHTFKAEIEAEYLALFKRTVSLHEMFLQRLAAHPKLRNDHNFHVFLEFDKELSLRNKNTRERINTIVKGFSKSFDENVKFRDHKDVDSDFEQEKTFYSKYHNNLVISSRSARKLSNSHCSVAIAILHVANNLKALSTMEYTDCNRTFQKAGETLEKIRKLEHRAGSDEELKLADFLSYYAAECQAALDLLLRRTRAFAYVEKSSKALEGARAKNKAIEASEAIRLKSAEVFETISENAKKELAESTDRRIEAYRKYLGELAELQIKHAKAEVKILKEERQENNKEIKFRSRMGNTNGTCNLQEDIERITDGSLQAHLREMCRCPQGGTFLRDYAQTLFTFNYTQPCGGGVCNQTDIDNIMGINDQVLSYEVTTDNSSLLYTASNLFPICYETFTGKPNQGVEAPFLIFVAALVYLLVLLYMFVGVALIADRFMASIEVITSVTRKVELPKTKQVIEVRVWNDTVSNLTLMALGSSAPEILLSLIELVSTAPDFLAGSLGPSTIVGSAAFNLLIISAVIVSCIPKGEVRKIRGLLVFAITAFFSIFAYLWLLIILLGFSPNVIEIWEALVTLMFFPLLVVIAYLMDKKFFLYHCVKSIKKDNLILKLQSGIMGRGDVSHGVVRATKAAILEENFSESDVVLKKINKPIQSTDIVKDDEVPPETQRLVSQDDTHLEQQLEKLLLHRVKMELKHNAPDNDSDEMDPDAQQRIAETLSHKLYGTSRAAYRVNATRFLTGGKRVIRTNPSTDTGGIKMKNLDTKFSLTEGHTGIGFSLVEVSCLENCGHIELIVERQGDDKTRLEVDYATKDMEAKAGDDYEACSGTLLFESGQMENIISVKIVDDDELSEVNNETTSAKDEMLPEDDSKNEVLLLENKSECIVSILDDDHHGKFEWHKKVYECQESDGVVFARIQRTEGARGRVSMRVVTIRGTAKPVSDYIHVDEIITFEDEETFRDIEVKIIDDDEYEKQEEFYIRLSNLKDLNETSTGDGAAFLGDLFKCTVEISEDHIFKSRTDKILSNIKLGTKLGTRTWRHQFKDALYPNGVPDPEDITMGNPPKPTILDWILHILSFPFKILFALVPPPSYLWGWPCFVISITVIGLLTAVIGDMAGTFGCSIGLRNEVTAITLVAIGTSLPDTFASMIAATNDDTADNSIGNITGSNSVNVFLGVGLAWCLGALVHAIKGTPCGFVVPAGSLAFSVLLFCICAVIYIGIIVFRRVVKPVAGAELGGPLITRIPTSIILVCLWLFYIVLSSLQTYEIINPPF</sequence>
<evidence type="ECO:0000256" key="7">
    <source>
        <dbReference type="ARBA" id="ARBA00022568"/>
    </source>
</evidence>
<dbReference type="Gene3D" id="1.20.1420.30">
    <property type="entry name" value="NCX, central ion-binding region"/>
    <property type="match status" value="2"/>
</dbReference>
<comment type="similarity">
    <text evidence="2">Belongs to the Ca(2+):cation antiporter (CaCA) (TC 2.A.19) family. SLC8 subfamily.</text>
</comment>
<name>A0AAV7KCG6_9METZ</name>
<feature type="domain" description="PX" evidence="23">
    <location>
        <begin position="11"/>
        <end position="158"/>
    </location>
</feature>
<dbReference type="Gene3D" id="1.20.1270.60">
    <property type="entry name" value="Arfaptin homology (AH) domain/BAR domain"/>
    <property type="match status" value="1"/>
</dbReference>
<dbReference type="GO" id="GO:0035091">
    <property type="term" value="F:phosphatidylinositol binding"/>
    <property type="evidence" value="ECO:0007669"/>
    <property type="project" value="InterPro"/>
</dbReference>
<keyword evidence="7" id="KW-0109">Calcium transport</keyword>
<dbReference type="Proteomes" id="UP001165289">
    <property type="component" value="Unassembled WGS sequence"/>
</dbReference>
<dbReference type="GO" id="GO:0098703">
    <property type="term" value="P:calcium ion import across plasma membrane"/>
    <property type="evidence" value="ECO:0007669"/>
    <property type="project" value="TreeGrafter"/>
</dbReference>
<keyword evidence="10" id="KW-0732">Signal</keyword>
<evidence type="ECO:0000256" key="21">
    <source>
        <dbReference type="SAM" id="Coils"/>
    </source>
</evidence>
<evidence type="ECO:0000256" key="19">
    <source>
        <dbReference type="ARBA" id="ARBA00023201"/>
    </source>
</evidence>
<dbReference type="PROSITE" id="PS50195">
    <property type="entry name" value="PX"/>
    <property type="match status" value="1"/>
</dbReference>
<comment type="similarity">
    <text evidence="3">Belongs to the sorting nexin family.</text>
</comment>
<feature type="transmembrane region" description="Helical" evidence="22">
    <location>
        <begin position="573"/>
        <end position="596"/>
    </location>
</feature>
<evidence type="ECO:0000256" key="4">
    <source>
        <dbReference type="ARBA" id="ARBA00022448"/>
    </source>
</evidence>
<accession>A0AAV7KCG6</accession>
<evidence type="ECO:0000256" key="12">
    <source>
        <dbReference type="ARBA" id="ARBA00022837"/>
    </source>
</evidence>
<organism evidence="24 25">
    <name type="scientific">Oopsacas minuta</name>
    <dbReference type="NCBI Taxonomy" id="111878"/>
    <lineage>
        <taxon>Eukaryota</taxon>
        <taxon>Metazoa</taxon>
        <taxon>Porifera</taxon>
        <taxon>Hexactinellida</taxon>
        <taxon>Hexasterophora</taxon>
        <taxon>Lyssacinosida</taxon>
        <taxon>Leucopsacidae</taxon>
        <taxon>Oopsacas</taxon>
    </lineage>
</organism>
<keyword evidence="13" id="KW-0112">Calmodulin-binding</keyword>
<keyword evidence="8 22" id="KW-0812">Transmembrane</keyword>
<feature type="transmembrane region" description="Helical" evidence="22">
    <location>
        <begin position="1295"/>
        <end position="1322"/>
    </location>
</feature>
<dbReference type="Gene3D" id="3.30.1520.10">
    <property type="entry name" value="Phox-like domain"/>
    <property type="match status" value="1"/>
</dbReference>
<dbReference type="InterPro" id="IPR027267">
    <property type="entry name" value="AH/BAR_dom_sf"/>
</dbReference>
<dbReference type="Gene3D" id="2.60.40.2030">
    <property type="match status" value="2"/>
</dbReference>
<dbReference type="EMBL" id="JAKMXF010000066">
    <property type="protein sequence ID" value="KAI6659136.1"/>
    <property type="molecule type" value="Genomic_DNA"/>
</dbReference>
<dbReference type="InterPro" id="IPR038081">
    <property type="entry name" value="CalX-like_sf"/>
</dbReference>
<evidence type="ECO:0000313" key="25">
    <source>
        <dbReference type="Proteomes" id="UP001165289"/>
    </source>
</evidence>
<evidence type="ECO:0000256" key="8">
    <source>
        <dbReference type="ARBA" id="ARBA00022692"/>
    </source>
</evidence>
<dbReference type="Pfam" id="PF03160">
    <property type="entry name" value="Calx-beta"/>
    <property type="match status" value="2"/>
</dbReference>
<dbReference type="FunFam" id="3.30.1520.10:FF:000001">
    <property type="entry name" value="Sorting nexin"/>
    <property type="match status" value="1"/>
</dbReference>
<dbReference type="InterPro" id="IPR004837">
    <property type="entry name" value="NaCa_Exmemb"/>
</dbReference>
<dbReference type="Pfam" id="PF16494">
    <property type="entry name" value="Na_Ca_ex_C"/>
    <property type="match status" value="1"/>
</dbReference>
<keyword evidence="17 22" id="KW-0472">Membrane</keyword>
<reference evidence="24 25" key="1">
    <citation type="journal article" date="2023" name="BMC Biol.">
        <title>The compact genome of the sponge Oopsacas minuta (Hexactinellida) is lacking key metazoan core genes.</title>
        <authorList>
            <person name="Santini S."/>
            <person name="Schenkelaars Q."/>
            <person name="Jourda C."/>
            <person name="Duchesne M."/>
            <person name="Belahbib H."/>
            <person name="Rocher C."/>
            <person name="Selva M."/>
            <person name="Riesgo A."/>
            <person name="Vervoort M."/>
            <person name="Leys S.P."/>
            <person name="Kodjabachian L."/>
            <person name="Le Bivic A."/>
            <person name="Borchiellini C."/>
            <person name="Claverie J.M."/>
            <person name="Renard E."/>
        </authorList>
    </citation>
    <scope>NUCLEOTIDE SEQUENCE [LARGE SCALE GENOMIC DNA]</scope>
    <source>
        <strain evidence="24">SPO-2</strain>
    </source>
</reference>
<feature type="coiled-coil region" evidence="21">
    <location>
        <begin position="359"/>
        <end position="391"/>
    </location>
</feature>
<dbReference type="InterPro" id="IPR032452">
    <property type="entry name" value="Na_Ca_Ex_C-exten"/>
</dbReference>
<dbReference type="InterPro" id="IPR036871">
    <property type="entry name" value="PX_dom_sf"/>
</dbReference>
<evidence type="ECO:0000256" key="15">
    <source>
        <dbReference type="ARBA" id="ARBA00023053"/>
    </source>
</evidence>
<keyword evidence="21" id="KW-0175">Coiled coil</keyword>
<evidence type="ECO:0000256" key="11">
    <source>
        <dbReference type="ARBA" id="ARBA00022737"/>
    </source>
</evidence>
<evidence type="ECO:0000256" key="13">
    <source>
        <dbReference type="ARBA" id="ARBA00022860"/>
    </source>
</evidence>
<evidence type="ECO:0000256" key="3">
    <source>
        <dbReference type="ARBA" id="ARBA00010883"/>
    </source>
</evidence>
<evidence type="ECO:0000256" key="17">
    <source>
        <dbReference type="ARBA" id="ARBA00023136"/>
    </source>
</evidence>
<dbReference type="PRINTS" id="PR01259">
    <property type="entry name" value="NACAEXCHNGR"/>
</dbReference>
<dbReference type="InterPro" id="IPR004836">
    <property type="entry name" value="Na_Ca_Ex"/>
</dbReference>
<keyword evidence="9" id="KW-0479">Metal-binding</keyword>
<comment type="subcellular location">
    <subcellularLocation>
        <location evidence="1">Cell membrane</location>
        <topology evidence="1">Multi-pass membrane protein</topology>
    </subcellularLocation>
</comment>
<evidence type="ECO:0000256" key="2">
    <source>
        <dbReference type="ARBA" id="ARBA00007489"/>
    </source>
</evidence>
<feature type="transmembrane region" description="Helical" evidence="22">
    <location>
        <begin position="1166"/>
        <end position="1185"/>
    </location>
</feature>
<evidence type="ECO:0000256" key="16">
    <source>
        <dbReference type="ARBA" id="ARBA00023065"/>
    </source>
</evidence>
<comment type="catalytic activity">
    <reaction evidence="20">
        <text>Ca(2+)(in) + 3 Na(+)(out) = Ca(2+)(out) + 3 Na(+)(in)</text>
        <dbReference type="Rhea" id="RHEA:69955"/>
        <dbReference type="ChEBI" id="CHEBI:29101"/>
        <dbReference type="ChEBI" id="CHEBI:29108"/>
    </reaction>
</comment>
<dbReference type="InterPro" id="IPR044880">
    <property type="entry name" value="NCX_ion-bd_dom_sf"/>
</dbReference>
<feature type="transmembrane region" description="Helical" evidence="22">
    <location>
        <begin position="640"/>
        <end position="664"/>
    </location>
</feature>